<dbReference type="GO" id="GO:0008955">
    <property type="term" value="F:peptidoglycan glycosyltransferase activity"/>
    <property type="evidence" value="ECO:0007669"/>
    <property type="project" value="UniProtKB-EC"/>
</dbReference>
<dbReference type="InterPro" id="IPR009647">
    <property type="entry name" value="PBP_C"/>
</dbReference>
<dbReference type="GO" id="GO:0004180">
    <property type="term" value="F:carboxypeptidase activity"/>
    <property type="evidence" value="ECO:0007669"/>
    <property type="project" value="UniProtKB-KW"/>
</dbReference>
<feature type="domain" description="Glycosyl transferase family 51" evidence="15">
    <location>
        <begin position="79"/>
        <end position="232"/>
    </location>
</feature>
<dbReference type="Proteomes" id="UP000297609">
    <property type="component" value="Unassembled WGS sequence"/>
</dbReference>
<evidence type="ECO:0000256" key="4">
    <source>
        <dbReference type="ARBA" id="ARBA00022645"/>
    </source>
</evidence>
<dbReference type="GO" id="GO:0030288">
    <property type="term" value="C:outer membrane-bounded periplasmic space"/>
    <property type="evidence" value="ECO:0007669"/>
    <property type="project" value="TreeGrafter"/>
</dbReference>
<dbReference type="SUPFAM" id="SSF56601">
    <property type="entry name" value="beta-lactamase/transpeptidase-like"/>
    <property type="match status" value="1"/>
</dbReference>
<evidence type="ECO:0000256" key="1">
    <source>
        <dbReference type="ARBA" id="ARBA00004752"/>
    </source>
</evidence>
<keyword evidence="7" id="KW-0808">Transferase</keyword>
<dbReference type="NCBIfam" id="TIGR02073">
    <property type="entry name" value="PBP_1c"/>
    <property type="match status" value="1"/>
</dbReference>
<keyword evidence="4" id="KW-0121">Carboxypeptidase</keyword>
<feature type="domain" description="Penicillin-binding C-terminal" evidence="16">
    <location>
        <begin position="634"/>
        <end position="706"/>
    </location>
</feature>
<comment type="similarity">
    <text evidence="2">In the C-terminal section; belongs to the transpeptidase family.</text>
</comment>
<dbReference type="Gene3D" id="3.40.710.10">
    <property type="entry name" value="DD-peptidase/beta-lactamase superfamily"/>
    <property type="match status" value="1"/>
</dbReference>
<keyword evidence="6" id="KW-0328">Glycosyltransferase</keyword>
<evidence type="ECO:0000313" key="18">
    <source>
        <dbReference type="Proteomes" id="UP000297609"/>
    </source>
</evidence>
<evidence type="ECO:0000256" key="11">
    <source>
        <dbReference type="ARBA" id="ARBA00049902"/>
    </source>
</evidence>
<feature type="transmembrane region" description="Helical" evidence="13">
    <location>
        <begin position="12"/>
        <end position="37"/>
    </location>
</feature>
<evidence type="ECO:0000256" key="10">
    <source>
        <dbReference type="ARBA" id="ARBA00044770"/>
    </source>
</evidence>
<keyword evidence="13" id="KW-1133">Transmembrane helix</keyword>
<dbReference type="InterPro" id="IPR036950">
    <property type="entry name" value="PBP_transglycosylase"/>
</dbReference>
<dbReference type="GO" id="GO:0009252">
    <property type="term" value="P:peptidoglycan biosynthetic process"/>
    <property type="evidence" value="ECO:0007669"/>
    <property type="project" value="InterPro"/>
</dbReference>
<dbReference type="EC" id="2.4.99.28" evidence="10"/>
<evidence type="ECO:0000256" key="6">
    <source>
        <dbReference type="ARBA" id="ARBA00022676"/>
    </source>
</evidence>
<evidence type="ECO:0000256" key="5">
    <source>
        <dbReference type="ARBA" id="ARBA00022670"/>
    </source>
</evidence>
<comment type="catalytic activity">
    <reaction evidence="11">
        <text>[GlcNAc-(1-&gt;4)-Mur2Ac(oyl-L-Ala-gamma-D-Glu-L-Lys-D-Ala-D-Ala)](n)-di-trans,octa-cis-undecaprenyl diphosphate + beta-D-GlcNAc-(1-&gt;4)-Mur2Ac(oyl-L-Ala-gamma-D-Glu-L-Lys-D-Ala-D-Ala)-di-trans,octa-cis-undecaprenyl diphosphate = [GlcNAc-(1-&gt;4)-Mur2Ac(oyl-L-Ala-gamma-D-Glu-L-Lys-D-Ala-D-Ala)](n+1)-di-trans,octa-cis-undecaprenyl diphosphate + di-trans,octa-cis-undecaprenyl diphosphate + H(+)</text>
        <dbReference type="Rhea" id="RHEA:23708"/>
        <dbReference type="Rhea" id="RHEA-COMP:9602"/>
        <dbReference type="Rhea" id="RHEA-COMP:9603"/>
        <dbReference type="ChEBI" id="CHEBI:15378"/>
        <dbReference type="ChEBI" id="CHEBI:58405"/>
        <dbReference type="ChEBI" id="CHEBI:60033"/>
        <dbReference type="ChEBI" id="CHEBI:78435"/>
        <dbReference type="EC" id="2.4.99.28"/>
    </reaction>
</comment>
<dbReference type="InterPro" id="IPR012338">
    <property type="entry name" value="Beta-lactam/transpept-like"/>
</dbReference>
<dbReference type="EMBL" id="RQGG01000029">
    <property type="protein sequence ID" value="TGL52370.1"/>
    <property type="molecule type" value="Genomic_DNA"/>
</dbReference>
<organism evidence="17 18">
    <name type="scientific">Leptospira kemamanensis</name>
    <dbReference type="NCBI Taxonomy" id="2484942"/>
    <lineage>
        <taxon>Bacteria</taxon>
        <taxon>Pseudomonadati</taxon>
        <taxon>Spirochaetota</taxon>
        <taxon>Spirochaetia</taxon>
        <taxon>Leptospirales</taxon>
        <taxon>Leptospiraceae</taxon>
        <taxon>Leptospira</taxon>
    </lineage>
</organism>
<evidence type="ECO:0000259" key="14">
    <source>
        <dbReference type="Pfam" id="PF00905"/>
    </source>
</evidence>
<dbReference type="PANTHER" id="PTHR32282:SF15">
    <property type="entry name" value="PENICILLIN-BINDING PROTEIN 1C"/>
    <property type="match status" value="1"/>
</dbReference>
<comment type="similarity">
    <text evidence="3">In the N-terminal section; belongs to the glycosyltransferase 51 family.</text>
</comment>
<gene>
    <name evidence="17" type="primary">pbpC</name>
    <name evidence="17" type="ORF">EHQ59_10050</name>
</gene>
<evidence type="ECO:0000256" key="7">
    <source>
        <dbReference type="ARBA" id="ARBA00022679"/>
    </source>
</evidence>
<proteinExistence type="inferred from homology"/>
<dbReference type="AlphaFoldDB" id="A0A4R9JQI3"/>
<dbReference type="PANTHER" id="PTHR32282">
    <property type="entry name" value="BINDING PROTEIN TRANSPEPTIDASE, PUTATIVE-RELATED"/>
    <property type="match status" value="1"/>
</dbReference>
<dbReference type="InterPro" id="IPR050396">
    <property type="entry name" value="Glycosyltr_51/Transpeptidase"/>
</dbReference>
<dbReference type="InterPro" id="IPR011815">
    <property type="entry name" value="PBP_1c"/>
</dbReference>
<dbReference type="GO" id="GO:0008658">
    <property type="term" value="F:penicillin binding"/>
    <property type="evidence" value="ECO:0007669"/>
    <property type="project" value="InterPro"/>
</dbReference>
<dbReference type="Pfam" id="PF06832">
    <property type="entry name" value="BiPBP_C"/>
    <property type="match status" value="1"/>
</dbReference>
<comment type="pathway">
    <text evidence="1">Cell wall biogenesis; peptidoglycan biosynthesis.</text>
</comment>
<keyword evidence="18" id="KW-1185">Reference proteome</keyword>
<dbReference type="InterPro" id="IPR001460">
    <property type="entry name" value="PCN-bd_Tpept"/>
</dbReference>
<dbReference type="SUPFAM" id="SSF53955">
    <property type="entry name" value="Lysozyme-like"/>
    <property type="match status" value="1"/>
</dbReference>
<feature type="region of interest" description="Disordered" evidence="12">
    <location>
        <begin position="608"/>
        <end position="628"/>
    </location>
</feature>
<feature type="compositionally biased region" description="Polar residues" evidence="12">
    <location>
        <begin position="617"/>
        <end position="628"/>
    </location>
</feature>
<comment type="caution">
    <text evidence="17">The sequence shown here is derived from an EMBL/GenBank/DDBJ whole genome shotgun (WGS) entry which is preliminary data.</text>
</comment>
<keyword evidence="5" id="KW-0645">Protease</keyword>
<evidence type="ECO:0000256" key="2">
    <source>
        <dbReference type="ARBA" id="ARBA00007090"/>
    </source>
</evidence>
<dbReference type="Pfam" id="PF00912">
    <property type="entry name" value="Transgly"/>
    <property type="match status" value="1"/>
</dbReference>
<keyword evidence="13" id="KW-0812">Transmembrane</keyword>
<evidence type="ECO:0000256" key="13">
    <source>
        <dbReference type="SAM" id="Phobius"/>
    </source>
</evidence>
<protein>
    <recommendedName>
        <fullName evidence="10">peptidoglycan glycosyltransferase</fullName>
        <ecNumber evidence="10">2.4.99.28</ecNumber>
    </recommendedName>
</protein>
<keyword evidence="13" id="KW-0472">Membrane</keyword>
<evidence type="ECO:0000256" key="9">
    <source>
        <dbReference type="ARBA" id="ARBA00023268"/>
    </source>
</evidence>
<evidence type="ECO:0000259" key="16">
    <source>
        <dbReference type="Pfam" id="PF06832"/>
    </source>
</evidence>
<feature type="domain" description="Penicillin-binding protein transpeptidase" evidence="14">
    <location>
        <begin position="330"/>
        <end position="575"/>
    </location>
</feature>
<evidence type="ECO:0000256" key="3">
    <source>
        <dbReference type="ARBA" id="ARBA00007739"/>
    </source>
</evidence>
<dbReference type="InterPro" id="IPR023346">
    <property type="entry name" value="Lysozyme-like_dom_sf"/>
</dbReference>
<dbReference type="OrthoDB" id="343702at2"/>
<name>A0A4R9JQI3_9LEPT</name>
<dbReference type="Pfam" id="PF00905">
    <property type="entry name" value="Transpeptidase"/>
    <property type="match status" value="1"/>
</dbReference>
<dbReference type="InterPro" id="IPR001264">
    <property type="entry name" value="Glyco_trans_51"/>
</dbReference>
<evidence type="ECO:0000259" key="15">
    <source>
        <dbReference type="Pfam" id="PF00912"/>
    </source>
</evidence>
<evidence type="ECO:0000313" key="17">
    <source>
        <dbReference type="EMBL" id="TGL52370.1"/>
    </source>
</evidence>
<evidence type="ECO:0000256" key="8">
    <source>
        <dbReference type="ARBA" id="ARBA00022801"/>
    </source>
</evidence>
<evidence type="ECO:0000256" key="12">
    <source>
        <dbReference type="SAM" id="MobiDB-lite"/>
    </source>
</evidence>
<keyword evidence="9" id="KW-0511">Multifunctional enzyme</keyword>
<dbReference type="GO" id="GO:0006508">
    <property type="term" value="P:proteolysis"/>
    <property type="evidence" value="ECO:0007669"/>
    <property type="project" value="UniProtKB-KW"/>
</dbReference>
<accession>A0A4R9JQI3</accession>
<dbReference type="Gene3D" id="1.10.3810.10">
    <property type="entry name" value="Biosynthetic peptidoglycan transglycosylase-like"/>
    <property type="match status" value="1"/>
</dbReference>
<keyword evidence="8" id="KW-0378">Hydrolase</keyword>
<dbReference type="RefSeq" id="WP_135619524.1">
    <property type="nucleotide sequence ID" value="NZ_RQGG01000029.1"/>
</dbReference>
<sequence length="719" mass="81610">MKQTKLWKTKTFAFQGLLLAEFCFSKLGIFFVSILGFCLFPSALLSLPTYNEVKSQYQPSDIRFYDRKGELFQRLRVRKDYRSEDWVEYSEFPKFLVETILHAEDKRFFEHQGIDGNAIIASLWTGFKGSNLRGASTISMQLATILDPELQPNRNKRKSLFQKIKQINRAKELESIWTKEEIFTAYLNLIYFRGELKGISAATSGLFRKSVSAITPNESYLLAALIRSPQSSIDTITKRVCALKWERDGNQTDCREISQFVRESLFRNIDYVQFPSLVPLYAKALYELGVSNTQRIDKIETSLSLFYQKKVEEILRRNIKTLENRNVKDGAVLVLENKTGNILVYASNIGKESSVSQLDLIRTKRQVGSTLKPFVYALNFQKKKLTPNSILSDSPIGIPVYQGIYRPLNYDKSYKGNVTVKESLASSLNIPAIRALSFLDVNEFVSVLESLGIHGLQYPEYYGPSLALGAADISLLELTNAYRVFANAGVYSPVLWESKDHFTEPKQIFSPQVSYEISSILSDREARSLGFGWDNFLSTSYYTAVKTGTSQDMRDNWCIGYSEHYTVGVWVGNPTGAPMLDVSGITGAAPVWRETMDVLHESLSSQLHPLPEEMGSEENNLNGKETSSNLKSLEKTKSYRILTPVSGSIFALDPDIPSGRQKILFTISSYDVSYSYHLNDVFLAKAGEPYLWEPKKGEYRLEIKDKEKKVVSLSFFEVR</sequence>
<reference evidence="17" key="1">
    <citation type="journal article" date="2019" name="PLoS Negl. Trop. Dis.">
        <title>Revisiting the worldwide diversity of Leptospira species in the environment.</title>
        <authorList>
            <person name="Vincent A.T."/>
            <person name="Schiettekatte O."/>
            <person name="Bourhy P."/>
            <person name="Veyrier F.J."/>
            <person name="Picardeau M."/>
        </authorList>
    </citation>
    <scope>NUCLEOTIDE SEQUENCE [LARGE SCALE GENOMIC DNA]</scope>
    <source>
        <strain evidence="17">201702454</strain>
    </source>
</reference>